<sequence>MKERQTFSIKKPHLAYTLATRISRRLGMAPIPFISRSSNEKNLPPKLKYNYQDPLAVEKLSEALAEHLQWLNPDGSRPLVVVGIGTDRSTGDCLGPLVGSNLLHRANLPFAVYGTLDEPVHASNLAEKMTQIKTLYRDPLIIAVDACLGQSENVGAITLAPGALKPGAGVNKNLPAVGDIHFTGIVNVGGYMEYFVLQNTRLSIVMGMARQIAAAIYQGISLVYQYRNQAVAQGLQ</sequence>
<dbReference type="Pfam" id="PF06866">
    <property type="entry name" value="DUF1256"/>
    <property type="match status" value="1"/>
</dbReference>
<dbReference type="NCBIfam" id="TIGR02841">
    <property type="entry name" value="spore_YyaC"/>
    <property type="match status" value="1"/>
</dbReference>
<dbReference type="InterPro" id="IPR009665">
    <property type="entry name" value="YyaC"/>
</dbReference>
<accession>A0A0S6UED2</accession>
<reference evidence="1" key="1">
    <citation type="journal article" date="2014" name="Gene">
        <title>Genome-guided analysis of transformation efficiency and carbon dioxide assimilation by Moorella thermoacetica Y72.</title>
        <authorList>
            <person name="Tsukahara K."/>
            <person name="Kita A."/>
            <person name="Nakashimada Y."/>
            <person name="Hoshino T."/>
            <person name="Murakami K."/>
        </authorList>
    </citation>
    <scope>NUCLEOTIDE SEQUENCE [LARGE SCALE GENOMIC DNA]</scope>
    <source>
        <strain evidence="1">Y72</strain>
    </source>
</reference>
<dbReference type="InterPro" id="IPR023430">
    <property type="entry name" value="Pept_HybD-like_dom_sf"/>
</dbReference>
<dbReference type="SUPFAM" id="SSF53163">
    <property type="entry name" value="HybD-like"/>
    <property type="match status" value="1"/>
</dbReference>
<gene>
    <name evidence="1" type="ORF">MTY_1081</name>
</gene>
<protein>
    <submittedName>
        <fullName evidence="1">Beta-fructosidases</fullName>
    </submittedName>
</protein>
<dbReference type="EMBL" id="DF238840">
    <property type="protein sequence ID" value="GAF25744.1"/>
    <property type="molecule type" value="Genomic_DNA"/>
</dbReference>
<evidence type="ECO:0000313" key="1">
    <source>
        <dbReference type="EMBL" id="GAF25744.1"/>
    </source>
</evidence>
<dbReference type="Proteomes" id="UP000063718">
    <property type="component" value="Unassembled WGS sequence"/>
</dbReference>
<dbReference type="AlphaFoldDB" id="A0A0S6UED2"/>
<name>A0A0S6UED2_NEOTH</name>
<proteinExistence type="predicted"/>
<organism evidence="1">
    <name type="scientific">Moorella thermoacetica Y72</name>
    <dbReference type="NCBI Taxonomy" id="1325331"/>
    <lineage>
        <taxon>Bacteria</taxon>
        <taxon>Bacillati</taxon>
        <taxon>Bacillota</taxon>
        <taxon>Clostridia</taxon>
        <taxon>Neomoorellales</taxon>
        <taxon>Neomoorellaceae</taxon>
        <taxon>Neomoorella</taxon>
    </lineage>
</organism>